<proteinExistence type="predicted"/>
<name>A0A1Y3BIH1_EURMA</name>
<organism evidence="1 2">
    <name type="scientific">Euroglyphus maynei</name>
    <name type="common">Mayne's house dust mite</name>
    <dbReference type="NCBI Taxonomy" id="6958"/>
    <lineage>
        <taxon>Eukaryota</taxon>
        <taxon>Metazoa</taxon>
        <taxon>Ecdysozoa</taxon>
        <taxon>Arthropoda</taxon>
        <taxon>Chelicerata</taxon>
        <taxon>Arachnida</taxon>
        <taxon>Acari</taxon>
        <taxon>Acariformes</taxon>
        <taxon>Sarcoptiformes</taxon>
        <taxon>Astigmata</taxon>
        <taxon>Psoroptidia</taxon>
        <taxon>Analgoidea</taxon>
        <taxon>Pyroglyphidae</taxon>
        <taxon>Pyroglyphinae</taxon>
        <taxon>Euroglyphus</taxon>
    </lineage>
</organism>
<comment type="caution">
    <text evidence="1">The sequence shown here is derived from an EMBL/GenBank/DDBJ whole genome shotgun (WGS) entry which is preliminary data.</text>
</comment>
<accession>A0A1Y3BIH1</accession>
<evidence type="ECO:0000313" key="2">
    <source>
        <dbReference type="Proteomes" id="UP000194236"/>
    </source>
</evidence>
<dbReference type="AlphaFoldDB" id="A0A1Y3BIH1"/>
<reference evidence="1 2" key="1">
    <citation type="submission" date="2017-03" db="EMBL/GenBank/DDBJ databases">
        <title>Genome Survey of Euroglyphus maynei.</title>
        <authorList>
            <person name="Arlian L.G."/>
            <person name="Morgan M.S."/>
            <person name="Rider S.D."/>
        </authorList>
    </citation>
    <scope>NUCLEOTIDE SEQUENCE [LARGE SCALE GENOMIC DNA]</scope>
    <source>
        <strain evidence="1">Arlian Lab</strain>
        <tissue evidence="1">Whole body</tissue>
    </source>
</reference>
<keyword evidence="2" id="KW-1185">Reference proteome</keyword>
<sequence>MIKLATLFLFIMRKNMKILSYLLN</sequence>
<evidence type="ECO:0000313" key="1">
    <source>
        <dbReference type="EMBL" id="OTF79927.1"/>
    </source>
</evidence>
<dbReference type="EMBL" id="MUJZ01020761">
    <property type="protein sequence ID" value="OTF79927.1"/>
    <property type="molecule type" value="Genomic_DNA"/>
</dbReference>
<dbReference type="Proteomes" id="UP000194236">
    <property type="component" value="Unassembled WGS sequence"/>
</dbReference>
<gene>
    <name evidence="1" type="ORF">BLA29_011473</name>
</gene>
<protein>
    <submittedName>
        <fullName evidence="1">Uncharacterized protein</fullName>
    </submittedName>
</protein>